<dbReference type="PANTHER" id="PTHR30336:SF4">
    <property type="entry name" value="ENVELOPE BIOGENESIS FACTOR ELYC"/>
    <property type="match status" value="1"/>
</dbReference>
<feature type="domain" description="DUF218" evidence="3">
    <location>
        <begin position="81"/>
        <end position="247"/>
    </location>
</feature>
<evidence type="ECO:0000313" key="4">
    <source>
        <dbReference type="EMBL" id="SFG49602.1"/>
    </source>
</evidence>
<dbReference type="RefSeq" id="WP_091969560.1">
    <property type="nucleotide sequence ID" value="NZ_FOPM01000004.1"/>
</dbReference>
<feature type="transmembrane region" description="Helical" evidence="2">
    <location>
        <begin position="6"/>
        <end position="29"/>
    </location>
</feature>
<name>A0A1I2S9S6_9HYPH</name>
<dbReference type="Pfam" id="PF02698">
    <property type="entry name" value="DUF218"/>
    <property type="match status" value="1"/>
</dbReference>
<gene>
    <name evidence="4" type="ORF">SAMN05192565_104121</name>
</gene>
<dbReference type="AlphaFoldDB" id="A0A1I2S9S6"/>
<dbReference type="GO" id="GO:0043164">
    <property type="term" value="P:Gram-negative-bacterium-type cell wall biogenesis"/>
    <property type="evidence" value="ECO:0007669"/>
    <property type="project" value="TreeGrafter"/>
</dbReference>
<dbReference type="PANTHER" id="PTHR30336">
    <property type="entry name" value="INNER MEMBRANE PROTEIN, PROBABLE PERMEASE"/>
    <property type="match status" value="1"/>
</dbReference>
<evidence type="ECO:0000259" key="3">
    <source>
        <dbReference type="Pfam" id="PF02698"/>
    </source>
</evidence>
<dbReference type="InterPro" id="IPR051599">
    <property type="entry name" value="Cell_Envelope_Assoc"/>
</dbReference>
<keyword evidence="2" id="KW-1133">Transmembrane helix</keyword>
<dbReference type="CDD" id="cd06259">
    <property type="entry name" value="YdcF-like"/>
    <property type="match status" value="1"/>
</dbReference>
<dbReference type="GO" id="GO:0005886">
    <property type="term" value="C:plasma membrane"/>
    <property type="evidence" value="ECO:0007669"/>
    <property type="project" value="TreeGrafter"/>
</dbReference>
<dbReference type="Proteomes" id="UP000199229">
    <property type="component" value="Unassembled WGS sequence"/>
</dbReference>
<keyword evidence="2" id="KW-0472">Membrane</keyword>
<dbReference type="Gene3D" id="3.40.50.620">
    <property type="entry name" value="HUPs"/>
    <property type="match status" value="1"/>
</dbReference>
<organism evidence="4 5">
    <name type="scientific">Methylobacterium gossipiicola</name>
    <dbReference type="NCBI Taxonomy" id="582675"/>
    <lineage>
        <taxon>Bacteria</taxon>
        <taxon>Pseudomonadati</taxon>
        <taxon>Pseudomonadota</taxon>
        <taxon>Alphaproteobacteria</taxon>
        <taxon>Hyphomicrobiales</taxon>
        <taxon>Methylobacteriaceae</taxon>
        <taxon>Methylobacterium</taxon>
    </lineage>
</organism>
<keyword evidence="5" id="KW-1185">Reference proteome</keyword>
<evidence type="ECO:0000256" key="1">
    <source>
        <dbReference type="SAM" id="MobiDB-lite"/>
    </source>
</evidence>
<dbReference type="InterPro" id="IPR014729">
    <property type="entry name" value="Rossmann-like_a/b/a_fold"/>
</dbReference>
<evidence type="ECO:0000256" key="2">
    <source>
        <dbReference type="SAM" id="Phobius"/>
    </source>
</evidence>
<dbReference type="STRING" id="582675.SAMN05192565_104121"/>
<dbReference type="EMBL" id="FOPM01000004">
    <property type="protein sequence ID" value="SFG49602.1"/>
    <property type="molecule type" value="Genomic_DNA"/>
</dbReference>
<sequence length="283" mass="30059">MFFPLSKLIFFCITPSNAMILAAVLGALLVLGRWRRAGGGLVLAAGLGLLAGGLSPLALWVALPLEERFPQFVDDGTPVAGIIVLGGAIETRLSAARDQLVVNDAGERQIALADLARRYPQARLVFTGGSGSLKQGNVSEAEIVGRTAETLGLPRTRLILEDRSRNTHENAAFTADMVKPKPGERWLLVTSAWHMPRAVGCFRAAGFTVQAYPVDYRTAGPADAVRLNGFASDGLTLLDLTTKEWVGLLAYRLAGYTEAWLPSPQTSSDSVPSSAAADGSANR</sequence>
<dbReference type="GO" id="GO:0000270">
    <property type="term" value="P:peptidoglycan metabolic process"/>
    <property type="evidence" value="ECO:0007669"/>
    <property type="project" value="TreeGrafter"/>
</dbReference>
<proteinExistence type="predicted"/>
<reference evidence="5" key="1">
    <citation type="submission" date="2016-10" db="EMBL/GenBank/DDBJ databases">
        <authorList>
            <person name="Varghese N."/>
            <person name="Submissions S."/>
        </authorList>
    </citation>
    <scope>NUCLEOTIDE SEQUENCE [LARGE SCALE GENOMIC DNA]</scope>
    <source>
        <strain evidence="5">Gh-105</strain>
    </source>
</reference>
<dbReference type="OrthoDB" id="9809813at2"/>
<feature type="region of interest" description="Disordered" evidence="1">
    <location>
        <begin position="262"/>
        <end position="283"/>
    </location>
</feature>
<keyword evidence="2" id="KW-0812">Transmembrane</keyword>
<accession>A0A1I2S9S6</accession>
<feature type="transmembrane region" description="Helical" evidence="2">
    <location>
        <begin position="41"/>
        <end position="63"/>
    </location>
</feature>
<evidence type="ECO:0000313" key="5">
    <source>
        <dbReference type="Proteomes" id="UP000199229"/>
    </source>
</evidence>
<dbReference type="InterPro" id="IPR003848">
    <property type="entry name" value="DUF218"/>
</dbReference>
<protein>
    <submittedName>
        <fullName evidence="4">Uncharacterized SAM-binding protein YcdF, DUF218 family</fullName>
    </submittedName>
</protein>